<reference evidence="3 5" key="2">
    <citation type="submission" date="2016-10" db="EMBL/GenBank/DDBJ databases">
        <authorList>
            <person name="de Groot N.N."/>
        </authorList>
    </citation>
    <scope>NUCLEOTIDE SEQUENCE [LARGE SCALE GENOMIC DNA]</scope>
    <source>
        <strain evidence="3 5">DSM 23048</strain>
    </source>
</reference>
<organism evidence="2 4">
    <name type="scientific">Myroides marinus</name>
    <dbReference type="NCBI Taxonomy" id="703342"/>
    <lineage>
        <taxon>Bacteria</taxon>
        <taxon>Pseudomonadati</taxon>
        <taxon>Bacteroidota</taxon>
        <taxon>Flavobacteriia</taxon>
        <taxon>Flavobacteriales</taxon>
        <taxon>Flavobacteriaceae</taxon>
        <taxon>Myroides</taxon>
    </lineage>
</organism>
<dbReference type="InterPro" id="IPR003029">
    <property type="entry name" value="S1_domain"/>
</dbReference>
<name>A0A161UU96_9FLAO</name>
<dbReference type="Proteomes" id="UP000183077">
    <property type="component" value="Unassembled WGS sequence"/>
</dbReference>
<dbReference type="Gene3D" id="1.10.150.310">
    <property type="entry name" value="Tex RuvX-like domain-like"/>
    <property type="match status" value="1"/>
</dbReference>
<dbReference type="InterPro" id="IPR012337">
    <property type="entry name" value="RNaseH-like_sf"/>
</dbReference>
<dbReference type="PROSITE" id="PS50126">
    <property type="entry name" value="S1"/>
    <property type="match status" value="1"/>
</dbReference>
<dbReference type="RefSeq" id="WP_038985521.1">
    <property type="nucleotide sequence ID" value="NZ_FNYS01000002.1"/>
</dbReference>
<dbReference type="SUPFAM" id="SSF47781">
    <property type="entry name" value="RuvA domain 2-like"/>
    <property type="match status" value="2"/>
</dbReference>
<accession>A0A161UU96</accession>
<dbReference type="Pfam" id="PF17674">
    <property type="entry name" value="HHH_9"/>
    <property type="match status" value="1"/>
</dbReference>
<dbReference type="Proteomes" id="UP000076630">
    <property type="component" value="Unassembled WGS sequence"/>
</dbReference>
<dbReference type="InterPro" id="IPR044146">
    <property type="entry name" value="S1_Tex"/>
</dbReference>
<dbReference type="PANTHER" id="PTHR10724">
    <property type="entry name" value="30S RIBOSOMAL PROTEIN S1"/>
    <property type="match status" value="1"/>
</dbReference>
<dbReference type="SMART" id="SM00316">
    <property type="entry name" value="S1"/>
    <property type="match status" value="1"/>
</dbReference>
<dbReference type="InterPro" id="IPR010994">
    <property type="entry name" value="RuvA_2-like"/>
</dbReference>
<gene>
    <name evidence="2" type="ORF">AV926_08800</name>
    <name evidence="3" type="ORF">SAMN04488018_102388</name>
</gene>
<protein>
    <submittedName>
        <fullName evidence="2">RNA-binding transcriptional accessory protein</fullName>
    </submittedName>
</protein>
<dbReference type="GO" id="GO:0006412">
    <property type="term" value="P:translation"/>
    <property type="evidence" value="ECO:0007669"/>
    <property type="project" value="TreeGrafter"/>
</dbReference>
<dbReference type="EMBL" id="LQNU01000053">
    <property type="protein sequence ID" value="KZE81371.1"/>
    <property type="molecule type" value="Genomic_DNA"/>
</dbReference>
<dbReference type="FunFam" id="1.10.150.310:FF:000001">
    <property type="entry name" value="RNA-binding transcriptional accessory protein"/>
    <property type="match status" value="1"/>
</dbReference>
<dbReference type="FunFam" id="3.30.420.140:FF:000001">
    <property type="entry name" value="RNA-binding transcriptional accessory protein"/>
    <property type="match status" value="1"/>
</dbReference>
<dbReference type="FunFam" id="1.10.10.650:FF:000001">
    <property type="entry name" value="S1 RNA-binding domain 1"/>
    <property type="match status" value="1"/>
</dbReference>
<dbReference type="EMBL" id="FNYS01000002">
    <property type="protein sequence ID" value="SEI64099.1"/>
    <property type="molecule type" value="Genomic_DNA"/>
</dbReference>
<dbReference type="InterPro" id="IPR018974">
    <property type="entry name" value="Tex-like_N"/>
</dbReference>
<dbReference type="Gene3D" id="3.30.420.140">
    <property type="entry name" value="YqgF/RNase H-like domain"/>
    <property type="match status" value="1"/>
</dbReference>
<dbReference type="SUPFAM" id="SSF53098">
    <property type="entry name" value="Ribonuclease H-like"/>
    <property type="match status" value="1"/>
</dbReference>
<dbReference type="GO" id="GO:0003735">
    <property type="term" value="F:structural constituent of ribosome"/>
    <property type="evidence" value="ECO:0007669"/>
    <property type="project" value="TreeGrafter"/>
</dbReference>
<dbReference type="InterPro" id="IPR006641">
    <property type="entry name" value="YqgF/RNaseH-like_dom"/>
</dbReference>
<evidence type="ECO:0000313" key="5">
    <source>
        <dbReference type="Proteomes" id="UP000183077"/>
    </source>
</evidence>
<dbReference type="Pfam" id="PF00575">
    <property type="entry name" value="S1"/>
    <property type="match status" value="1"/>
</dbReference>
<dbReference type="Gene3D" id="1.10.10.650">
    <property type="entry name" value="RuvA domain 2-like"/>
    <property type="match status" value="1"/>
</dbReference>
<dbReference type="Pfam" id="PF09371">
    <property type="entry name" value="Tex_N"/>
    <property type="match status" value="1"/>
</dbReference>
<dbReference type="InterPro" id="IPR055179">
    <property type="entry name" value="Tex-like_central_region"/>
</dbReference>
<dbReference type="PANTHER" id="PTHR10724:SF10">
    <property type="entry name" value="S1 RNA-BINDING DOMAIN-CONTAINING PROTEIN 1"/>
    <property type="match status" value="1"/>
</dbReference>
<dbReference type="FunFam" id="2.40.50.140:FF:000051">
    <property type="entry name" value="RNA-binding transcriptional accessory protein"/>
    <property type="match status" value="1"/>
</dbReference>
<dbReference type="GeneID" id="82256078"/>
<keyword evidence="4" id="KW-1185">Reference proteome</keyword>
<dbReference type="InterPro" id="IPR032639">
    <property type="entry name" value="Tex_YqgF"/>
</dbReference>
<feature type="domain" description="S1 motif" evidence="1">
    <location>
        <begin position="637"/>
        <end position="706"/>
    </location>
</feature>
<dbReference type="Pfam" id="PF22706">
    <property type="entry name" value="Tex_central_region"/>
    <property type="match status" value="1"/>
</dbReference>
<dbReference type="InterPro" id="IPR023323">
    <property type="entry name" value="Tex-like_dom_sf"/>
</dbReference>
<dbReference type="AlphaFoldDB" id="A0A161UU96"/>
<dbReference type="InterPro" id="IPR023319">
    <property type="entry name" value="Tex-like_HTH_dom_sf"/>
</dbReference>
<evidence type="ECO:0000313" key="2">
    <source>
        <dbReference type="EMBL" id="KZE81371.1"/>
    </source>
</evidence>
<evidence type="ECO:0000313" key="4">
    <source>
        <dbReference type="Proteomes" id="UP000076630"/>
    </source>
</evidence>
<dbReference type="SUPFAM" id="SSF158832">
    <property type="entry name" value="Tex N-terminal region-like"/>
    <property type="match status" value="1"/>
</dbReference>
<reference evidence="2 4" key="1">
    <citation type="submission" date="2016-01" db="EMBL/GenBank/DDBJ databases">
        <title>Whole genome sequencing of Myroides marinus L41.</title>
        <authorList>
            <person name="Hong K.W."/>
        </authorList>
    </citation>
    <scope>NUCLEOTIDE SEQUENCE [LARGE SCALE GENOMIC DNA]</scope>
    <source>
        <strain evidence="2 4">L41</strain>
    </source>
</reference>
<sequence length="708" mass="78632">MTLIEFIQQAVNASAKSIENTLSLLGEGCTIPFIARYRKDRTGNLDEVVVEKIMKYSELYEGIVKRKESILNSIEEQGKLTEELKAKISNSFDLTEIEDLYLPYKKTRKTKADTARENGLEPLAKVIMAQNASDVDSIATRYINDKIGSEEEAIQGASDIIAEWINENMYVRKSLRRKFQRSGVVSTKVVKAKKDDEAAQKFEQYFDWAEPVYKIPAHRLLAILRAENEGFIKFNVGIEKEEAINFIEDNVVKGKGECSKIVEKAVADSYKRLLEPALANEALAEAKEKADLNSIQVFADNLTQLLLGSPLGEKRILAIDPGFKTGCKVVCLDEQGDLLYNETIFPHAPQKDTTMAMKKIRSMVNAYNVEAIAIGNGTASRETEFFIKKIAFDKPVQVFVVNEAGASVYSASKIAREEFPTYDVTVRGAVSIGRRLSDPLAELVKIDPKSIGVGQYQHDVDQTLLKKELDNVVMKCVNSVGVNLNTASKSLLSYVSGIGEKMAENIVQYRTENGPFESRTELKKVPRLGDKAFQQAAAFVRIKNAKNPLDDSAVHPEAYGVVEKIAKDMKVSIGEMISNKELIAKVEANKYTTGEVGVLALQDILKELEKPGLDPRRSAKVFEFDPNVKQITDLKIGQVLPGIINNITNFGCFVDVGIKESGLVHISQLKAGFVSDVNEVVKLHQHVQVKVTDVDVAKKRIQLSMILD</sequence>
<dbReference type="InterPro" id="IPR050437">
    <property type="entry name" value="Ribos_protein_bS1-like"/>
</dbReference>
<dbReference type="OrthoDB" id="9804714at2"/>
<evidence type="ECO:0000313" key="3">
    <source>
        <dbReference type="EMBL" id="SEI64099.1"/>
    </source>
</evidence>
<dbReference type="GO" id="GO:0005737">
    <property type="term" value="C:cytoplasm"/>
    <property type="evidence" value="ECO:0007669"/>
    <property type="project" value="UniProtKB-ARBA"/>
</dbReference>
<dbReference type="GO" id="GO:0006139">
    <property type="term" value="P:nucleobase-containing compound metabolic process"/>
    <property type="evidence" value="ECO:0007669"/>
    <property type="project" value="InterPro"/>
</dbReference>
<dbReference type="Pfam" id="PF12836">
    <property type="entry name" value="HHH_3"/>
    <property type="match status" value="1"/>
</dbReference>
<dbReference type="InterPro" id="IPR012340">
    <property type="entry name" value="NA-bd_OB-fold"/>
</dbReference>
<evidence type="ECO:0000259" key="1">
    <source>
        <dbReference type="PROSITE" id="PS50126"/>
    </source>
</evidence>
<dbReference type="CDD" id="cd05685">
    <property type="entry name" value="S1_Tex"/>
    <property type="match status" value="1"/>
</dbReference>
<dbReference type="InterPro" id="IPR041692">
    <property type="entry name" value="HHH_9"/>
</dbReference>
<dbReference type="Pfam" id="PF16921">
    <property type="entry name" value="Tex_YqgF"/>
    <property type="match status" value="1"/>
</dbReference>
<dbReference type="SUPFAM" id="SSF50249">
    <property type="entry name" value="Nucleic acid-binding proteins"/>
    <property type="match status" value="1"/>
</dbReference>
<dbReference type="InterPro" id="IPR037027">
    <property type="entry name" value="YqgF/RNaseH-like_dom_sf"/>
</dbReference>
<proteinExistence type="predicted"/>
<dbReference type="Gene3D" id="2.40.50.140">
    <property type="entry name" value="Nucleic acid-binding proteins"/>
    <property type="match status" value="1"/>
</dbReference>
<dbReference type="GO" id="GO:0003729">
    <property type="term" value="F:mRNA binding"/>
    <property type="evidence" value="ECO:0007669"/>
    <property type="project" value="TreeGrafter"/>
</dbReference>
<dbReference type="SMART" id="SM00732">
    <property type="entry name" value="YqgFc"/>
    <property type="match status" value="1"/>
</dbReference>
<dbReference type="Gene3D" id="1.10.3500.10">
    <property type="entry name" value="Tex N-terminal region-like"/>
    <property type="match status" value="1"/>
</dbReference>